<dbReference type="AlphaFoldDB" id="A0A0J0XMJ9"/>
<dbReference type="GeneID" id="28988150"/>
<keyword evidence="2" id="KW-1185">Reference proteome</keyword>
<dbReference type="Proteomes" id="UP000053611">
    <property type="component" value="Unassembled WGS sequence"/>
</dbReference>
<dbReference type="RefSeq" id="XP_018278798.1">
    <property type="nucleotide sequence ID" value="XM_018427547.1"/>
</dbReference>
<proteinExistence type="predicted"/>
<dbReference type="InterPro" id="IPR045293">
    <property type="entry name" value="Complex1_LYR_LYRM2"/>
</dbReference>
<organism evidence="1 2">
    <name type="scientific">Cutaneotrichosporon oleaginosum</name>
    <dbReference type="NCBI Taxonomy" id="879819"/>
    <lineage>
        <taxon>Eukaryota</taxon>
        <taxon>Fungi</taxon>
        <taxon>Dikarya</taxon>
        <taxon>Basidiomycota</taxon>
        <taxon>Agaricomycotina</taxon>
        <taxon>Tremellomycetes</taxon>
        <taxon>Trichosporonales</taxon>
        <taxon>Trichosporonaceae</taxon>
        <taxon>Cutaneotrichosporon</taxon>
    </lineage>
</organism>
<reference evidence="1 2" key="1">
    <citation type="submission" date="2015-03" db="EMBL/GenBank/DDBJ databases">
        <title>Genomics and transcriptomics of the oil-accumulating basidiomycete yeast T. oleaginosus allow insights into substrate utilization and the diverse evolutionary trajectories of mating systems in fungi.</title>
        <authorList>
            <consortium name="DOE Joint Genome Institute"/>
            <person name="Kourist R."/>
            <person name="Kracht O."/>
            <person name="Bracharz F."/>
            <person name="Lipzen A."/>
            <person name="Nolan M."/>
            <person name="Ohm R."/>
            <person name="Grigoriev I."/>
            <person name="Sun S."/>
            <person name="Heitman J."/>
            <person name="Bruck T."/>
            <person name="Nowrousian M."/>
        </authorList>
    </citation>
    <scope>NUCLEOTIDE SEQUENCE [LARGE SCALE GENOMIC DNA]</scope>
    <source>
        <strain evidence="1 2">IBC0246</strain>
    </source>
</reference>
<name>A0A0J0XMJ9_9TREE</name>
<dbReference type="CDD" id="cd20262">
    <property type="entry name" value="Complex1_LYR_LYRM2"/>
    <property type="match status" value="1"/>
</dbReference>
<dbReference type="STRING" id="879819.A0A0J0XMJ9"/>
<protein>
    <submittedName>
        <fullName evidence="1">Uncharacterized protein</fullName>
    </submittedName>
</protein>
<dbReference type="OrthoDB" id="74240at2759"/>
<dbReference type="EMBL" id="KQ087207">
    <property type="protein sequence ID" value="KLT42307.1"/>
    <property type="molecule type" value="Genomic_DNA"/>
</dbReference>
<evidence type="ECO:0000313" key="1">
    <source>
        <dbReference type="EMBL" id="KLT42307.1"/>
    </source>
</evidence>
<accession>A0A0J0XMJ9</accession>
<sequence length="94" mass="10763">MRKGPSLQNFILQIELLRAYRAAVRATRPLPDSHTRRETLDWLRSDIERLRGELDDEVIRSNLSTFRRNLKTFTPALGMSGLSGTGAKLIGQRR</sequence>
<gene>
    <name evidence="1" type="ORF">CC85DRAFT_95904</name>
</gene>
<evidence type="ECO:0000313" key="2">
    <source>
        <dbReference type="Proteomes" id="UP000053611"/>
    </source>
</evidence>